<dbReference type="EMBL" id="JADFTS010000007">
    <property type="protein sequence ID" value="KAF9597094.1"/>
    <property type="molecule type" value="Genomic_DNA"/>
</dbReference>
<organism evidence="2 3">
    <name type="scientific">Coptis chinensis</name>
    <dbReference type="NCBI Taxonomy" id="261450"/>
    <lineage>
        <taxon>Eukaryota</taxon>
        <taxon>Viridiplantae</taxon>
        <taxon>Streptophyta</taxon>
        <taxon>Embryophyta</taxon>
        <taxon>Tracheophyta</taxon>
        <taxon>Spermatophyta</taxon>
        <taxon>Magnoliopsida</taxon>
        <taxon>Ranunculales</taxon>
        <taxon>Ranunculaceae</taxon>
        <taxon>Coptidoideae</taxon>
        <taxon>Coptis</taxon>
    </lineage>
</organism>
<evidence type="ECO:0000313" key="3">
    <source>
        <dbReference type="Proteomes" id="UP000631114"/>
    </source>
</evidence>
<comment type="caution">
    <text evidence="2">The sequence shown here is derived from an EMBL/GenBank/DDBJ whole genome shotgun (WGS) entry which is preliminary data.</text>
</comment>
<feature type="compositionally biased region" description="Polar residues" evidence="1">
    <location>
        <begin position="38"/>
        <end position="53"/>
    </location>
</feature>
<dbReference type="AlphaFoldDB" id="A0A835HER7"/>
<feature type="compositionally biased region" description="Basic and acidic residues" evidence="1">
    <location>
        <begin position="54"/>
        <end position="64"/>
    </location>
</feature>
<feature type="region of interest" description="Disordered" evidence="1">
    <location>
        <begin position="34"/>
        <end position="69"/>
    </location>
</feature>
<gene>
    <name evidence="2" type="ORF">IFM89_015758</name>
</gene>
<dbReference type="Proteomes" id="UP000631114">
    <property type="component" value="Unassembled WGS sequence"/>
</dbReference>
<proteinExistence type="predicted"/>
<sequence>MDGAIASKKRIAYARLCIEVEFSSELPKSFKAQEEAMNDTNTTNQGVESSCARNDTEVPVHEPGSESQSDILIDTTEITLVIPADDPSLTRLGSTHNSIAVVEENNIELTVLMDAIIENLMAPGIPEHNEEVPPMAIELDDEGSDYDLLEMATPNPYSALSLYQEDMERFNKDEGLDISGTKDDDISVEETEYFYEHLVPIDNRELQLVVAEVTSLASRTGTDFYGEREDDIPSWPEMMNVESVVVENEVGQGAMDHGQCDRCTSSSPAGSQMVVTTDRSRPPNFERVLIGNSNFESSVQYGSCLWSHNVVVLI</sequence>
<protein>
    <submittedName>
        <fullName evidence="2">Uncharacterized protein</fullName>
    </submittedName>
</protein>
<evidence type="ECO:0000313" key="2">
    <source>
        <dbReference type="EMBL" id="KAF9597094.1"/>
    </source>
</evidence>
<accession>A0A835HER7</accession>
<evidence type="ECO:0000256" key="1">
    <source>
        <dbReference type="SAM" id="MobiDB-lite"/>
    </source>
</evidence>
<name>A0A835HER7_9MAGN</name>
<reference evidence="2 3" key="1">
    <citation type="submission" date="2020-10" db="EMBL/GenBank/DDBJ databases">
        <title>The Coptis chinensis genome and diversification of protoberbering-type alkaloids.</title>
        <authorList>
            <person name="Wang B."/>
            <person name="Shu S."/>
            <person name="Song C."/>
            <person name="Liu Y."/>
        </authorList>
    </citation>
    <scope>NUCLEOTIDE SEQUENCE [LARGE SCALE GENOMIC DNA]</scope>
    <source>
        <strain evidence="2">HL-2020</strain>
        <tissue evidence="2">Leaf</tissue>
    </source>
</reference>
<keyword evidence="3" id="KW-1185">Reference proteome</keyword>
<dbReference type="OrthoDB" id="997591at2759"/>